<accession>A0A7W0HQ93</accession>
<feature type="region of interest" description="Disordered" evidence="1">
    <location>
        <begin position="187"/>
        <end position="214"/>
    </location>
</feature>
<keyword evidence="2" id="KW-0812">Transmembrane</keyword>
<proteinExistence type="predicted"/>
<dbReference type="Proteomes" id="UP000530928">
    <property type="component" value="Unassembled WGS sequence"/>
</dbReference>
<dbReference type="EMBL" id="JACDUR010000003">
    <property type="protein sequence ID" value="MBA2891401.1"/>
    <property type="molecule type" value="Genomic_DNA"/>
</dbReference>
<keyword evidence="2" id="KW-0472">Membrane</keyword>
<evidence type="ECO:0000313" key="4">
    <source>
        <dbReference type="Proteomes" id="UP000530928"/>
    </source>
</evidence>
<feature type="transmembrane region" description="Helical" evidence="2">
    <location>
        <begin position="162"/>
        <end position="183"/>
    </location>
</feature>
<keyword evidence="2" id="KW-1133">Transmembrane helix</keyword>
<evidence type="ECO:0000256" key="1">
    <source>
        <dbReference type="SAM" id="MobiDB-lite"/>
    </source>
</evidence>
<evidence type="ECO:0000313" key="3">
    <source>
        <dbReference type="EMBL" id="MBA2891401.1"/>
    </source>
</evidence>
<dbReference type="AlphaFoldDB" id="A0A7W0HQ93"/>
<comment type="caution">
    <text evidence="3">The sequence shown here is derived from an EMBL/GenBank/DDBJ whole genome shotgun (WGS) entry which is preliminary data.</text>
</comment>
<protein>
    <submittedName>
        <fullName evidence="3">Uncharacterized protein involved in exopolysaccharide biosynthesis</fullName>
    </submittedName>
</protein>
<evidence type="ECO:0000256" key="2">
    <source>
        <dbReference type="SAM" id="Phobius"/>
    </source>
</evidence>
<name>A0A7W0HQ93_9ACTN</name>
<sequence>MMVFVRRASGLARRWWPQGCAVMLGLCGGLLYNTLSVPSYSAQAHVVVVANDRSVPEQTTSFAQAYTRIATQPTVIRAALRPELPAKTVSQLQRSMRVSTSPDAPLIGLSVSAPRADQAAAQANALAQALISYAATHVKDTGVRIASLTPAMPPEEQAGLEGWLIVVVGGAAGLLLGALYYLISPPRRTSGPKGSPGRTGESPRARPAKRTVQA</sequence>
<organism evidence="3 4">
    <name type="scientific">Nonomuraea soli</name>
    <dbReference type="NCBI Taxonomy" id="1032476"/>
    <lineage>
        <taxon>Bacteria</taxon>
        <taxon>Bacillati</taxon>
        <taxon>Actinomycetota</taxon>
        <taxon>Actinomycetes</taxon>
        <taxon>Streptosporangiales</taxon>
        <taxon>Streptosporangiaceae</taxon>
        <taxon>Nonomuraea</taxon>
    </lineage>
</organism>
<dbReference type="RefSeq" id="WP_181610203.1">
    <property type="nucleotide sequence ID" value="NZ_BAABAM010000002.1"/>
</dbReference>
<gene>
    <name evidence="3" type="ORF">HNR30_002742</name>
</gene>
<keyword evidence="4" id="KW-1185">Reference proteome</keyword>
<reference evidence="3 4" key="1">
    <citation type="submission" date="2020-07" db="EMBL/GenBank/DDBJ databases">
        <title>Genomic Encyclopedia of Type Strains, Phase IV (KMG-IV): sequencing the most valuable type-strain genomes for metagenomic binning, comparative biology and taxonomic classification.</title>
        <authorList>
            <person name="Goeker M."/>
        </authorList>
    </citation>
    <scope>NUCLEOTIDE SEQUENCE [LARGE SCALE GENOMIC DNA]</scope>
    <source>
        <strain evidence="3 4">DSM 45533</strain>
    </source>
</reference>